<name>A0AB72Z966_LISIO</name>
<evidence type="ECO:0000313" key="8">
    <source>
        <dbReference type="Proteomes" id="UP000003597"/>
    </source>
</evidence>
<evidence type="ECO:0000256" key="2">
    <source>
        <dbReference type="ARBA" id="ARBA00022723"/>
    </source>
</evidence>
<comment type="caution">
    <text evidence="7">The sequence shown here is derived from an EMBL/GenBank/DDBJ whole genome shotgun (WGS) entry which is preliminary data.</text>
</comment>
<proteinExistence type="predicted"/>
<comment type="cofactor">
    <cofactor evidence="1">
        <name>[4Fe-4S] cluster</name>
        <dbReference type="ChEBI" id="CHEBI:49883"/>
    </cofactor>
</comment>
<evidence type="ECO:0000256" key="3">
    <source>
        <dbReference type="ARBA" id="ARBA00023004"/>
    </source>
</evidence>
<dbReference type="CDD" id="cd24034">
    <property type="entry name" value="ASKHA_NBD_O66634-like_rpt1"/>
    <property type="match status" value="1"/>
</dbReference>
<dbReference type="GO" id="GO:0051536">
    <property type="term" value="F:iron-sulfur cluster binding"/>
    <property type="evidence" value="ECO:0007669"/>
    <property type="project" value="UniProtKB-KW"/>
</dbReference>
<feature type="domain" description="ATPase BadF/BadG/BcrA/BcrD type" evidence="5">
    <location>
        <begin position="21"/>
        <end position="229"/>
    </location>
</feature>
<dbReference type="SUPFAM" id="SSF53067">
    <property type="entry name" value="Actin-like ATPase domain"/>
    <property type="match status" value="2"/>
</dbReference>
<keyword evidence="8" id="KW-1185">Reference proteome</keyword>
<feature type="domain" description="DUF2229" evidence="6">
    <location>
        <begin position="685"/>
        <end position="902"/>
    </location>
</feature>
<evidence type="ECO:0000259" key="5">
    <source>
        <dbReference type="Pfam" id="PF01869"/>
    </source>
</evidence>
<dbReference type="InterPro" id="IPR002731">
    <property type="entry name" value="ATPase_BadF"/>
</dbReference>
<dbReference type="EMBL" id="AGCN01000031">
    <property type="protein sequence ID" value="EHN61459.1"/>
    <property type="molecule type" value="Genomic_DNA"/>
</dbReference>
<accession>A0AB72Z966</accession>
<dbReference type="Gene3D" id="3.30.420.40">
    <property type="match status" value="4"/>
</dbReference>
<dbReference type="PANTHER" id="PTHR32329">
    <property type="entry name" value="BIFUNCTIONAL PROTEIN [INCLUDES 2-HYDROXYACYL-COA DEHYDRATASE (N-TER) AND ITS ACTIVATOR DOMAIN (C_TERM)-RELATED"/>
    <property type="match status" value="1"/>
</dbReference>
<dbReference type="InterPro" id="IPR051805">
    <property type="entry name" value="Dehydratase_Activator_Redct"/>
</dbReference>
<dbReference type="Proteomes" id="UP000003597">
    <property type="component" value="Unassembled WGS sequence"/>
</dbReference>
<evidence type="ECO:0000259" key="6">
    <source>
        <dbReference type="Pfam" id="PF09989"/>
    </source>
</evidence>
<dbReference type="InterPro" id="IPR008275">
    <property type="entry name" value="CoA_E_activase_dom"/>
</dbReference>
<dbReference type="Pfam" id="PF01869">
    <property type="entry name" value="BcrAD_BadFG"/>
    <property type="match status" value="2"/>
</dbReference>
<keyword evidence="3" id="KW-0408">Iron</keyword>
<dbReference type="Pfam" id="PF09989">
    <property type="entry name" value="DUF2229"/>
    <property type="match status" value="1"/>
</dbReference>
<reference evidence="7 8" key="1">
    <citation type="submission" date="2011-08" db="EMBL/GenBank/DDBJ databases">
        <authorList>
            <person name="Weinstock G."/>
            <person name="Sodergren E."/>
            <person name="Clifton S."/>
            <person name="Fulton L."/>
            <person name="Fulton B."/>
            <person name="Courtney L."/>
            <person name="Fronick C."/>
            <person name="Harrison M."/>
            <person name="Strong C."/>
            <person name="Farmer C."/>
            <person name="Delahaunty K."/>
            <person name="Markovic C."/>
            <person name="Hall O."/>
            <person name="Minx P."/>
            <person name="Tomlinson C."/>
            <person name="Mitreva M."/>
            <person name="Hou S."/>
            <person name="Chen J."/>
            <person name="Wollam A."/>
            <person name="Pepin K.H."/>
            <person name="Johnson M."/>
            <person name="Bhonagiri V."/>
            <person name="Zhang X."/>
            <person name="Suruliraj S."/>
            <person name="Warren W."/>
            <person name="Chinwalla A."/>
            <person name="Mardis E.R."/>
            <person name="Wilson R.K."/>
        </authorList>
    </citation>
    <scope>NUCLEOTIDE SEQUENCE [LARGE SCALE GENOMIC DNA]</scope>
    <source>
        <strain evidence="7 8">ATCC 33091</strain>
    </source>
</reference>
<dbReference type="InterPro" id="IPR018709">
    <property type="entry name" value="CoA_activase_DUF2229"/>
</dbReference>
<feature type="domain" description="ATPase BadF/BadG/BcrA/BcrD type" evidence="5">
    <location>
        <begin position="336"/>
        <end position="590"/>
    </location>
</feature>
<dbReference type="PANTHER" id="PTHR32329:SF4">
    <property type="entry name" value="ACTIVATOR OF 2-HYDROXYACYL-COA DEHYDRATASE"/>
    <property type="match status" value="1"/>
</dbReference>
<evidence type="ECO:0000256" key="4">
    <source>
        <dbReference type="ARBA" id="ARBA00023014"/>
    </source>
</evidence>
<dbReference type="GO" id="GO:0046872">
    <property type="term" value="F:metal ion binding"/>
    <property type="evidence" value="ECO:0007669"/>
    <property type="project" value="UniProtKB-KW"/>
</dbReference>
<organism evidence="7 8">
    <name type="scientific">Listeria innocua ATCC 33091</name>
    <dbReference type="NCBI Taxonomy" id="1002366"/>
    <lineage>
        <taxon>Bacteria</taxon>
        <taxon>Bacillati</taxon>
        <taxon>Bacillota</taxon>
        <taxon>Bacilli</taxon>
        <taxon>Bacillales</taxon>
        <taxon>Listeriaceae</taxon>
        <taxon>Listeria</taxon>
    </lineage>
</organism>
<sequence>MNFCTYQVGRNERDEKMIHAGLDVGSTTAKAVALNDQGDILFQTYRRHFSDIKKVTLEIMQDMQKKCGMTEMTFKITGSSGLAISKFLNVPFVQEVIACTEAVEQVIPETDVVIELGGEDAKIIYFSGGIEQRMNNACAGGTGAFIDQIATLLQTDPTGLNELAQNANTIYPIASRCGVFAKTDVQPLLNEGARKEDIAASIFQSVVTQTISGLACGRPIRGKVAFLGGPLTFLDQLRYRFTETLKMKDSDIIAPQNAEYFIALGTAFTGLNDVPIKVADMINRLSNMDMTTMATDTVILPALFENNEDLEDFRARHNQMKAKRAKLEDYEGDAYLGIDAGSTTTKLILMSQTNEILYSFYSSNNGNPLQSVIDATSDLYEILPEKVRIAQSGITGYGESLIKAALKIDVGEIETVAHYRAAREFLPDVDFILDIGGQDMKCMKIKKGALDSLMLNEACSAGCGSFLETFAQTLNLSIEEFAARALEAKAPVDLGSRCTVFMNSKVKQVQKEGVSMEDLSAGLAYSVVKNALQKVIKLRSPKDIGEKVIVQGGTFYNESVLRAFELLTGREVVRPDIAGMMGAYGAALIAREHYETGEVTEMLVLEKLREFSADTSQSRCNLCSNTCQLTVTRFGDDRMFVSGNRCERGERVETKRNLLPNLYAYKLKRTFDYKSLKKSEATRGTIGIPRALNVFENYPLWHTILTNLGFRVVLSSKSSKNLYDKGIETIASEAVCFPAKLTHGHIMDLIKKKADRIFYPSVVYEKPEFGEATNNFNCPVVAGYPEVIRVNVDALEEKNIPMISPFLTLDNEKALIEQMSLAFPEIPAADMEKAVQAGLEEAELCRKDIQAEGEAALTYIKKNKIKGIVLAGHPYHIDPEVNHGIPELITMNGMAVLTEDSISHLGEIDHKLRVENQWKYHARLYRAASFTAKSEDLEFVQLTSFGCGLDAITTDMCQEIIEGHNKVYTLLKIDEINNLGAARIRVRSLKAAMEEREKNNVKPGIMAKPKERPLFTKEMKKTYTILAPQLAPTHFEMLEAACKVGGYNLEVLPAVTPRAVDEGLRYVNNDACYPAILTIGQMMDALKHGDYDVNNLAVLMTQTGGGCRATNYISMLKKALGEAGLDHIPVISLNANGLEKQPGFKMTPKVLIRFLAGISLGDALDRMLYRTRPYEVEPGSANKLFRKYLDAGRALMENYSFVAYKKLANEMVRAFDNLPITNEVKPRVGVVGEILVKFHPGANNNIVDVIEDEGGEAVVPDLTDFILYCCYDDHFAANTFGRSKVKSFAKQSVAIPLINQFRKPVTDALKKSERFEAPASIESIAEKASQLLSLGNKMGEGWFLTGEMFELLDSNVPNIACLQPFACLPNHITGRGMIKGLKKMYPEANIMSIDYDAGSSSVNQLNRIKLMLSIARKQLETTEVITEKETNTRFNPREKILGKAKQVRESAPVEMIGNKVKQARDADPVGAIAQKVKHVASSNEHVQTDND</sequence>
<dbReference type="NCBIfam" id="TIGR00241">
    <property type="entry name" value="CoA_E_activ"/>
    <property type="match status" value="1"/>
</dbReference>
<dbReference type="InterPro" id="IPR043129">
    <property type="entry name" value="ATPase_NBD"/>
</dbReference>
<keyword evidence="4" id="KW-0411">Iron-sulfur</keyword>
<gene>
    <name evidence="7" type="ORF">HMPREF0557_01468</name>
</gene>
<evidence type="ECO:0000256" key="1">
    <source>
        <dbReference type="ARBA" id="ARBA00001966"/>
    </source>
</evidence>
<evidence type="ECO:0000313" key="7">
    <source>
        <dbReference type="EMBL" id="EHN61459.1"/>
    </source>
</evidence>
<protein>
    <submittedName>
        <fullName evidence="7">CoA-substrate-specific enzyme activase</fullName>
    </submittedName>
</protein>
<keyword evidence="2" id="KW-0479">Metal-binding</keyword>
<dbReference type="CDD" id="cd24035">
    <property type="entry name" value="ASKHA_NBD_O66634-like_rpt2"/>
    <property type="match status" value="1"/>
</dbReference>